<feature type="compositionally biased region" description="Low complexity" evidence="2">
    <location>
        <begin position="631"/>
        <end position="653"/>
    </location>
</feature>
<dbReference type="CDD" id="cd00090">
    <property type="entry name" value="HTH_ARSR"/>
    <property type="match status" value="1"/>
</dbReference>
<sequence length="954" mass="107048">MNPNVKSSIDYTPFHNSSASNHNNQASLKQPQQQPIVRSVNKSRRIRSRFSNKPNAMLAPTKNKSSNSLLHDLQQIDWLSNLSNPIELVQLLLEYRQVLLDCLTKSFLFNADNTEVNNNIESNYANNDKSIILPIKCQCGFTSDLSKQITLSSTYVHQLELKYRALMETAKNDPNRYTPKRPWFISSMATIPSQLSSLSSNKSVSIFEKKKKSRSSRIPINSFAIQDNKPFKLFSGNSSINSSLNDEEDDDGDVIGGGGPDDREEIDYSDYEDGQDEIKNLSLNNLAKINNPNHNQFNNYSIDNNGNMIDFANQNAKINTNSNKTILEGYLESMKNIHTRDDVSDNETPLVPPISKNNFYQQKHQQYGPPSSMPHENDGFGSNEDDCHRGPGKRIDIRTKKMVVQLEKRGASFTDISRQMGISRKSVRRIISNYRAFGILEKKRESRMQKSMQETILRLFRMGKSISEISAATTVSRPVITKFIKSCNTNDLAKNSKASNGLGSMSALNDLNVNAKMLERTYNGMDDGPDNEDDEEDEDGEALDRQIMADENIKAVTNFDDDVDDDEVNVSSPILLENGNRQNSSARNDIDAGYMMDPLSIYQRLRHQQQQQTQPSNKPKRSLSLIHGTWSNGNSGSSKNHSNSNNLDRNLSNGSMMANRLSLIKPQLSNNERYKPYDLKVRNSNTSNNHNTNGSSNSSIEMVNNSQQHHRMSKSHPIVPPLPSQSSSLYPAVSMPSSSSHSNRSKIYNNPLNFSSNNNYTSNGFDYHDRDRDSLIRSNKNKSINRHSSSSSSIDLSFKDSLIVPEADNNNNTTALPNCSTNSDTSNSNNLSTNSGGRSSQEQSPVTNRIPSIPASLVDGSTDSDANLVPKNFVDGFPAGIMNSLNPNRATKLTLEDFNIVWQLRSQHWTHNQIRKFFQQRGKSISKSSISRIMNGKQRNFQQFFNVVPSGSSY</sequence>
<feature type="compositionally biased region" description="Polar residues" evidence="2">
    <location>
        <begin position="836"/>
        <end position="850"/>
    </location>
</feature>
<dbReference type="AlphaFoldDB" id="A0A132AMC5"/>
<dbReference type="InterPro" id="IPR036388">
    <property type="entry name" value="WH-like_DNA-bd_sf"/>
</dbReference>
<feature type="compositionally biased region" description="Low complexity" evidence="2">
    <location>
        <begin position="15"/>
        <end position="27"/>
    </location>
</feature>
<feature type="region of interest" description="Disordered" evidence="2">
    <location>
        <begin position="1"/>
        <end position="43"/>
    </location>
</feature>
<accession>A0A132AMC5</accession>
<evidence type="ECO:0000313" key="4">
    <source>
        <dbReference type="EMBL" id="KPM12083.1"/>
    </source>
</evidence>
<feature type="compositionally biased region" description="Low complexity" evidence="2">
    <location>
        <begin position="683"/>
        <end position="699"/>
    </location>
</feature>
<dbReference type="Gene3D" id="1.10.10.10">
    <property type="entry name" value="Winged helix-like DNA-binding domain superfamily/Winged helix DNA-binding domain"/>
    <property type="match status" value="1"/>
</dbReference>
<gene>
    <name evidence="4" type="ORF">QR98_0106640</name>
</gene>
<feature type="compositionally biased region" description="Acidic residues" evidence="2">
    <location>
        <begin position="527"/>
        <end position="541"/>
    </location>
</feature>
<feature type="compositionally biased region" description="Polar residues" evidence="2">
    <location>
        <begin position="1"/>
        <end position="10"/>
    </location>
</feature>
<name>A0A132AMC5_SARSC</name>
<evidence type="ECO:0000313" key="5">
    <source>
        <dbReference type="Proteomes" id="UP000616769"/>
    </source>
</evidence>
<dbReference type="SUPFAM" id="SSF46689">
    <property type="entry name" value="Homeodomain-like"/>
    <property type="match status" value="1"/>
</dbReference>
<feature type="region of interest" description="Disordered" evidence="2">
    <location>
        <begin position="605"/>
        <end position="653"/>
    </location>
</feature>
<feature type="compositionally biased region" description="Low complexity" evidence="2">
    <location>
        <begin position="749"/>
        <end position="759"/>
    </location>
</feature>
<dbReference type="InterPro" id="IPR011991">
    <property type="entry name" value="ArsR-like_HTH"/>
</dbReference>
<evidence type="ECO:0000259" key="3">
    <source>
        <dbReference type="Pfam" id="PF13518"/>
    </source>
</evidence>
<proteinExistence type="predicted"/>
<feature type="domain" description="Insertion element IS150 protein InsJ-like helix-turn-helix" evidence="3">
    <location>
        <begin position="403"/>
        <end position="444"/>
    </location>
</feature>
<feature type="compositionally biased region" description="Polar residues" evidence="2">
    <location>
        <begin position="808"/>
        <end position="817"/>
    </location>
</feature>
<dbReference type="Pfam" id="PF13518">
    <property type="entry name" value="HTH_28"/>
    <property type="match status" value="1"/>
</dbReference>
<comment type="caution">
    <text evidence="4">The sequence shown here is derived from an EMBL/GenBank/DDBJ whole genome shotgun (WGS) entry which is preliminary data.</text>
</comment>
<feature type="compositionally biased region" description="Low complexity" evidence="2">
    <location>
        <begin position="724"/>
        <end position="742"/>
    </location>
</feature>
<feature type="region of interest" description="Disordered" evidence="2">
    <location>
        <begin position="572"/>
        <end position="592"/>
    </location>
</feature>
<feature type="region of interest" description="Disordered" evidence="2">
    <location>
        <begin position="239"/>
        <end position="265"/>
    </location>
</feature>
<evidence type="ECO:0000256" key="1">
    <source>
        <dbReference type="ARBA" id="ARBA00004123"/>
    </source>
</evidence>
<dbReference type="Proteomes" id="UP000616769">
    <property type="component" value="Unassembled WGS sequence"/>
</dbReference>
<dbReference type="EMBL" id="JXLN01018784">
    <property type="protein sequence ID" value="KPM12083.1"/>
    <property type="molecule type" value="Genomic_DNA"/>
</dbReference>
<reference evidence="4 5" key="1">
    <citation type="journal article" date="2015" name="Parasit. Vectors">
        <title>Draft genome of the scabies mite.</title>
        <authorList>
            <person name="Rider S.D.Jr."/>
            <person name="Morgan M.S."/>
            <person name="Arlian L.G."/>
        </authorList>
    </citation>
    <scope>NUCLEOTIDE SEQUENCE [LARGE SCALE GENOMIC DNA]</scope>
    <source>
        <strain evidence="4">Arlian Lab</strain>
    </source>
</reference>
<dbReference type="InterPro" id="IPR055247">
    <property type="entry name" value="InsJ-like_HTH"/>
</dbReference>
<dbReference type="OrthoDB" id="6514460at2759"/>
<comment type="subcellular location">
    <subcellularLocation>
        <location evidence="1">Nucleus</location>
    </subcellularLocation>
</comment>
<dbReference type="InterPro" id="IPR009057">
    <property type="entry name" value="Homeodomain-like_sf"/>
</dbReference>
<organism evidence="4 5">
    <name type="scientific">Sarcoptes scabiei</name>
    <name type="common">Itch mite</name>
    <name type="synonym">Acarus scabiei</name>
    <dbReference type="NCBI Taxonomy" id="52283"/>
    <lineage>
        <taxon>Eukaryota</taxon>
        <taxon>Metazoa</taxon>
        <taxon>Ecdysozoa</taxon>
        <taxon>Arthropoda</taxon>
        <taxon>Chelicerata</taxon>
        <taxon>Arachnida</taxon>
        <taxon>Acari</taxon>
        <taxon>Acariformes</taxon>
        <taxon>Sarcoptiformes</taxon>
        <taxon>Astigmata</taxon>
        <taxon>Psoroptidia</taxon>
        <taxon>Sarcoptoidea</taxon>
        <taxon>Sarcoptidae</taxon>
        <taxon>Sarcoptinae</taxon>
        <taxon>Sarcoptes</taxon>
    </lineage>
</organism>
<protein>
    <recommendedName>
        <fullName evidence="3">Insertion element IS150 protein InsJ-like helix-turn-helix domain-containing protein</fullName>
    </recommendedName>
</protein>
<dbReference type="GO" id="GO:0005634">
    <property type="term" value="C:nucleus"/>
    <property type="evidence" value="ECO:0007669"/>
    <property type="project" value="UniProtKB-SubCell"/>
</dbReference>
<evidence type="ECO:0000256" key="2">
    <source>
        <dbReference type="SAM" id="MobiDB-lite"/>
    </source>
</evidence>
<feature type="region of interest" description="Disordered" evidence="2">
    <location>
        <begin position="808"/>
        <end position="861"/>
    </location>
</feature>
<dbReference type="VEuPathDB" id="VectorBase:SSCA008183"/>
<feature type="region of interest" description="Disordered" evidence="2">
    <location>
        <begin position="521"/>
        <end position="541"/>
    </location>
</feature>
<feature type="region of interest" description="Disordered" evidence="2">
    <location>
        <begin position="681"/>
        <end position="759"/>
    </location>
</feature>
<feature type="compositionally biased region" description="Low complexity" evidence="2">
    <location>
        <begin position="818"/>
        <end position="835"/>
    </location>
</feature>